<keyword evidence="2 4" id="KW-0547">Nucleotide-binding</keyword>
<evidence type="ECO:0000256" key="2">
    <source>
        <dbReference type="ARBA" id="ARBA00022741"/>
    </source>
</evidence>
<dbReference type="RefSeq" id="WP_369173679.1">
    <property type="nucleotide sequence ID" value="NZ_CP163439.1"/>
</dbReference>
<evidence type="ECO:0000259" key="5">
    <source>
        <dbReference type="PROSITE" id="PS50975"/>
    </source>
</evidence>
<name>A0AB39Q9S4_9ACTN</name>
<dbReference type="InterPro" id="IPR052032">
    <property type="entry name" value="ATP-dep_AA_Ligase"/>
</dbReference>
<dbReference type="PANTHER" id="PTHR43585:SF2">
    <property type="entry name" value="ATP-GRASP ENZYME FSQD"/>
    <property type="match status" value="1"/>
</dbReference>
<reference evidence="6" key="1">
    <citation type="submission" date="2024-07" db="EMBL/GenBank/DDBJ databases">
        <authorList>
            <person name="Yu S.T."/>
        </authorList>
    </citation>
    <scope>NUCLEOTIDE SEQUENCE</scope>
    <source>
        <strain evidence="6">R28</strain>
    </source>
</reference>
<keyword evidence="3 4" id="KW-0067">ATP-binding</keyword>
<sequence>MSNLPLLAVVYDRGSAGAVEIVASARKLCSVLFVCDESLPGAADTARQLGELAQVLDVTGMSPEKAGAALSALDVRGIVTFSERRLAATAELAAASGLPFHTPDVVAGLVDKQRQRARLHAAGVQSTRCEAVRSVDDVPEAAARVGLPAVLKPRSGAGSVNTCRVDDLGQLVAVTEEFMADGAAEYVLEELLVGDPGGAGAGFGDYVSVESVTSGGVVHHVCVTGKLPLAEPFRETGMFQPASLSPVLRSQVLALTEAAIHALGITGGVTHVEIKLTPDGPRLIEVNGRMGGYVGALLRRSARFDLLRAALREALSLPVDLPELSFPAVEYVYFVTPPADSGQTLTAMHGLDEVAALDGVWQVKAEAAAGRSLDWRNGTEGHLGTVHGTAADHDRLRVAIAAIESAIVLESA</sequence>
<evidence type="ECO:0000313" key="6">
    <source>
        <dbReference type="EMBL" id="XDQ38943.1"/>
    </source>
</evidence>
<gene>
    <name evidence="6" type="ORF">AB5J49_39390</name>
</gene>
<dbReference type="AlphaFoldDB" id="A0AB39Q9S4"/>
<accession>A0AB39Q9S4</accession>
<dbReference type="GO" id="GO:0046872">
    <property type="term" value="F:metal ion binding"/>
    <property type="evidence" value="ECO:0007669"/>
    <property type="project" value="InterPro"/>
</dbReference>
<evidence type="ECO:0000256" key="4">
    <source>
        <dbReference type="PROSITE-ProRule" id="PRU00409"/>
    </source>
</evidence>
<dbReference type="EMBL" id="CP163439">
    <property type="protein sequence ID" value="XDQ38943.1"/>
    <property type="molecule type" value="Genomic_DNA"/>
</dbReference>
<proteinExistence type="predicted"/>
<protein>
    <submittedName>
        <fullName evidence="6">Acetyl-CoA carboxylase biotin carboxylase subunit family protein</fullName>
    </submittedName>
</protein>
<dbReference type="Gene3D" id="3.30.470.20">
    <property type="entry name" value="ATP-grasp fold, B domain"/>
    <property type="match status" value="1"/>
</dbReference>
<evidence type="ECO:0000256" key="1">
    <source>
        <dbReference type="ARBA" id="ARBA00022598"/>
    </source>
</evidence>
<feature type="domain" description="ATP-grasp" evidence="5">
    <location>
        <begin position="116"/>
        <end position="315"/>
    </location>
</feature>
<organism evidence="6">
    <name type="scientific">Streptomyces sp. R28</name>
    <dbReference type="NCBI Taxonomy" id="3238628"/>
    <lineage>
        <taxon>Bacteria</taxon>
        <taxon>Bacillati</taxon>
        <taxon>Actinomycetota</taxon>
        <taxon>Actinomycetes</taxon>
        <taxon>Kitasatosporales</taxon>
        <taxon>Streptomycetaceae</taxon>
        <taxon>Streptomyces</taxon>
    </lineage>
</organism>
<dbReference type="GO" id="GO:0016874">
    <property type="term" value="F:ligase activity"/>
    <property type="evidence" value="ECO:0007669"/>
    <property type="project" value="UniProtKB-KW"/>
</dbReference>
<dbReference type="PANTHER" id="PTHR43585">
    <property type="entry name" value="FUMIPYRROLE BIOSYNTHESIS PROTEIN C"/>
    <property type="match status" value="1"/>
</dbReference>
<keyword evidence="1" id="KW-0436">Ligase</keyword>
<dbReference type="InterPro" id="IPR011761">
    <property type="entry name" value="ATP-grasp"/>
</dbReference>
<dbReference type="GO" id="GO:0005524">
    <property type="term" value="F:ATP binding"/>
    <property type="evidence" value="ECO:0007669"/>
    <property type="project" value="UniProtKB-UniRule"/>
</dbReference>
<dbReference type="SUPFAM" id="SSF56059">
    <property type="entry name" value="Glutathione synthetase ATP-binding domain-like"/>
    <property type="match status" value="1"/>
</dbReference>
<dbReference type="PROSITE" id="PS50975">
    <property type="entry name" value="ATP_GRASP"/>
    <property type="match status" value="1"/>
</dbReference>
<evidence type="ECO:0000256" key="3">
    <source>
        <dbReference type="ARBA" id="ARBA00022840"/>
    </source>
</evidence>